<organism evidence="1 2">
    <name type="scientific">Nonomuraea muscovyensis</name>
    <dbReference type="NCBI Taxonomy" id="1124761"/>
    <lineage>
        <taxon>Bacteria</taxon>
        <taxon>Bacillati</taxon>
        <taxon>Actinomycetota</taxon>
        <taxon>Actinomycetes</taxon>
        <taxon>Streptosporangiales</taxon>
        <taxon>Streptosporangiaceae</taxon>
        <taxon>Nonomuraea</taxon>
    </lineage>
</organism>
<gene>
    <name evidence="1" type="ORF">FHU36_007837</name>
</gene>
<reference evidence="1 2" key="1">
    <citation type="submission" date="2020-08" db="EMBL/GenBank/DDBJ databases">
        <title>Sequencing the genomes of 1000 actinobacteria strains.</title>
        <authorList>
            <person name="Klenk H.-P."/>
        </authorList>
    </citation>
    <scope>NUCLEOTIDE SEQUENCE [LARGE SCALE GENOMIC DNA]</scope>
    <source>
        <strain evidence="1 2">DSM 45913</strain>
    </source>
</reference>
<dbReference type="AlphaFoldDB" id="A0A7X0CDD9"/>
<accession>A0A7X0CDD9</accession>
<proteinExistence type="predicted"/>
<keyword evidence="2" id="KW-1185">Reference proteome</keyword>
<dbReference type="Proteomes" id="UP000583800">
    <property type="component" value="Unassembled WGS sequence"/>
</dbReference>
<comment type="caution">
    <text evidence="1">The sequence shown here is derived from an EMBL/GenBank/DDBJ whole genome shotgun (WGS) entry which is preliminary data.</text>
</comment>
<name>A0A7X0CDD9_9ACTN</name>
<dbReference type="RefSeq" id="WP_185089038.1">
    <property type="nucleotide sequence ID" value="NZ_JACHJB010000004.1"/>
</dbReference>
<protein>
    <submittedName>
        <fullName evidence="1">Uncharacterized protein</fullName>
    </submittedName>
</protein>
<dbReference type="EMBL" id="JACHJB010000004">
    <property type="protein sequence ID" value="MBB6351254.1"/>
    <property type="molecule type" value="Genomic_DNA"/>
</dbReference>
<sequence>MSDPTEVIVEVWPVSADDVGLWLISGADAWRSEAIRQDSDPHSAVEAVLERNGALEGVKLLHSTSWRADQTVVILTYVAVIGCKAFVRDRWQEAAPINPALPDAVGKPIEVDAAEAPIPRYIDVLMHGLRHLQFLLQTDSSARSALCGKWPEHLAVFRPALAGMYDFERGEEPITLPEGQSAR</sequence>
<evidence type="ECO:0000313" key="2">
    <source>
        <dbReference type="Proteomes" id="UP000583800"/>
    </source>
</evidence>
<evidence type="ECO:0000313" key="1">
    <source>
        <dbReference type="EMBL" id="MBB6351254.1"/>
    </source>
</evidence>